<comment type="function">
    <text evidence="4">Catalyzes the transfer of acetyl from acetyl-CoA to desacetylmycothiol (Cys-GlcN-Ins) to form mycothiol.</text>
</comment>
<feature type="binding site" evidence="4">
    <location>
        <begin position="263"/>
        <end position="265"/>
    </location>
    <ligand>
        <name>acetyl-CoA</name>
        <dbReference type="ChEBI" id="CHEBI:57288"/>
        <label>2</label>
    </ligand>
</feature>
<feature type="binding site" evidence="4">
    <location>
        <position position="259"/>
    </location>
    <ligand>
        <name>1D-myo-inositol 2-(L-cysteinylamino)-2-deoxy-alpha-D-glucopyranoside</name>
        <dbReference type="ChEBI" id="CHEBI:58887"/>
    </ligand>
</feature>
<keyword evidence="1 4" id="KW-0808">Transferase</keyword>
<dbReference type="Gene3D" id="3.40.630.30">
    <property type="match status" value="1"/>
</dbReference>
<organism evidence="6 7">
    <name type="scientific">Nesterenkonia salmonea</name>
    <dbReference type="NCBI Taxonomy" id="1804987"/>
    <lineage>
        <taxon>Bacteria</taxon>
        <taxon>Bacillati</taxon>
        <taxon>Actinomycetota</taxon>
        <taxon>Actinomycetes</taxon>
        <taxon>Micrococcales</taxon>
        <taxon>Micrococcaceae</taxon>
        <taxon>Nesterenkonia</taxon>
    </lineage>
</organism>
<dbReference type="InterPro" id="IPR000182">
    <property type="entry name" value="GNAT_dom"/>
</dbReference>
<sequence length="334" mass="35909">MSNDVTIDLLEDPPTADQLRALRELATAAQSVDGAPPFGDQTWVELNKPTHGDSRVVVCYAWAPAADSTRGTLVGAGVVVLGDIEQTQHDAAPHTLELVIEPDFRQQGLAQRLVTVLNASDPASQPGVSHRAWAHGGHPGGPKLAARFGWKPVRELWQMHLDNAVELPRRDLPTGVQLRSFRPGVDDDAWLAANAEAFADHPEQGRLTVEDLQARMAEEWFSAEGFLLAWDNAGSAEERLIGFHWTKIHREAHGQQVGEVYAVGVVPAAQGRALGAALTVAGIEYLRNQGVESVILYVDADNAAAAGLYKKLGFSISTIDTQYGPANEPGEASS</sequence>
<keyword evidence="3 4" id="KW-0012">Acyltransferase</keyword>
<dbReference type="GO" id="GO:0010125">
    <property type="term" value="P:mycothiol biosynthetic process"/>
    <property type="evidence" value="ECO:0007669"/>
    <property type="project" value="UniProtKB-UniRule"/>
</dbReference>
<keyword evidence="2 4" id="KW-0677">Repeat</keyword>
<dbReference type="EC" id="2.3.1.189" evidence="4"/>
<dbReference type="InterPro" id="IPR050276">
    <property type="entry name" value="MshD_Acetyltransferase"/>
</dbReference>
<dbReference type="PIRSF" id="PIRSF021524">
    <property type="entry name" value="MSH_acetyltransferase"/>
    <property type="match status" value="1"/>
</dbReference>
<dbReference type="RefSeq" id="WP_138253694.1">
    <property type="nucleotide sequence ID" value="NZ_VAVZ01000033.1"/>
</dbReference>
<comment type="catalytic activity">
    <reaction evidence="4">
        <text>1D-myo-inositol 2-(L-cysteinylamino)-2-deoxy-alpha-D-glucopyranoside + acetyl-CoA = mycothiol + CoA + H(+)</text>
        <dbReference type="Rhea" id="RHEA:26172"/>
        <dbReference type="ChEBI" id="CHEBI:15378"/>
        <dbReference type="ChEBI" id="CHEBI:16768"/>
        <dbReference type="ChEBI" id="CHEBI:57287"/>
        <dbReference type="ChEBI" id="CHEBI:57288"/>
        <dbReference type="ChEBI" id="CHEBI:58887"/>
        <dbReference type="EC" id="2.3.1.189"/>
    </reaction>
</comment>
<proteinExistence type="inferred from homology"/>
<dbReference type="InterPro" id="IPR017813">
    <property type="entry name" value="Mycothiol_AcTrfase"/>
</dbReference>
<dbReference type="CDD" id="cd04301">
    <property type="entry name" value="NAT_SF"/>
    <property type="match status" value="1"/>
</dbReference>
<evidence type="ECO:0000259" key="5">
    <source>
        <dbReference type="PROSITE" id="PS51186"/>
    </source>
</evidence>
<keyword evidence="7" id="KW-1185">Reference proteome</keyword>
<comment type="caution">
    <text evidence="4">Lacks conserved residue(s) required for the propagation of feature annotation.</text>
</comment>
<evidence type="ECO:0000256" key="2">
    <source>
        <dbReference type="ARBA" id="ARBA00022737"/>
    </source>
</evidence>
<comment type="similarity">
    <text evidence="4">Belongs to the acetyltransferase family. MshD subfamily.</text>
</comment>
<dbReference type="GO" id="GO:0035447">
    <property type="term" value="F:mycothiol synthase activity"/>
    <property type="evidence" value="ECO:0007669"/>
    <property type="project" value="UniProtKB-UniRule"/>
</dbReference>
<dbReference type="Pfam" id="PF00583">
    <property type="entry name" value="Acetyltransf_1"/>
    <property type="match status" value="1"/>
</dbReference>
<name>A0A5R9B8P1_9MICC</name>
<dbReference type="GO" id="GO:0008999">
    <property type="term" value="F:protein-N-terminal-alanine acetyltransferase activity"/>
    <property type="evidence" value="ECO:0007669"/>
    <property type="project" value="TreeGrafter"/>
</dbReference>
<dbReference type="NCBIfam" id="TIGR03448">
    <property type="entry name" value="mycothiol_MshD"/>
    <property type="match status" value="1"/>
</dbReference>
<dbReference type="OrthoDB" id="3208058at2"/>
<dbReference type="Proteomes" id="UP000310458">
    <property type="component" value="Unassembled WGS sequence"/>
</dbReference>
<dbReference type="PROSITE" id="PS51186">
    <property type="entry name" value="GNAT"/>
    <property type="match status" value="1"/>
</dbReference>
<evidence type="ECO:0000256" key="3">
    <source>
        <dbReference type="ARBA" id="ARBA00023315"/>
    </source>
</evidence>
<dbReference type="HAMAP" id="MF_01698">
    <property type="entry name" value="MshD"/>
    <property type="match status" value="1"/>
</dbReference>
<dbReference type="SUPFAM" id="SSF55729">
    <property type="entry name" value="Acyl-CoA N-acyltransferases (Nat)"/>
    <property type="match status" value="1"/>
</dbReference>
<evidence type="ECO:0000313" key="7">
    <source>
        <dbReference type="Proteomes" id="UP000310458"/>
    </source>
</evidence>
<feature type="binding site" evidence="4">
    <location>
        <position position="247"/>
    </location>
    <ligand>
        <name>1D-myo-inositol 2-(L-cysteinylamino)-2-deoxy-alpha-D-glucopyranoside</name>
        <dbReference type="ChEBI" id="CHEBI:58887"/>
    </ligand>
</feature>
<reference evidence="6 7" key="1">
    <citation type="submission" date="2019-05" db="EMBL/GenBank/DDBJ databases">
        <title>Nesterenkonia sp. GY074 isolated from the Southern Atlantic Ocean.</title>
        <authorList>
            <person name="Zhang G."/>
        </authorList>
    </citation>
    <scope>NUCLEOTIDE SEQUENCE [LARGE SCALE GENOMIC DNA]</scope>
    <source>
        <strain evidence="6 7">GY074</strain>
    </source>
</reference>
<dbReference type="PANTHER" id="PTHR43617:SF31">
    <property type="entry name" value="MYCOTHIOL ACETYLTRANSFERASE"/>
    <property type="match status" value="1"/>
</dbReference>
<accession>A0A5R9B8P1</accession>
<feature type="binding site" evidence="4">
    <location>
        <position position="40"/>
    </location>
    <ligand>
        <name>1D-myo-inositol 2-(L-cysteinylamino)-2-deoxy-alpha-D-glucopyranoside</name>
        <dbReference type="ChEBI" id="CHEBI:58887"/>
    </ligand>
</feature>
<feature type="binding site" evidence="4">
    <location>
        <begin position="98"/>
        <end position="100"/>
    </location>
    <ligand>
        <name>acetyl-CoA</name>
        <dbReference type="ChEBI" id="CHEBI:57288"/>
        <label>1</label>
    </ligand>
</feature>
<evidence type="ECO:0000313" key="6">
    <source>
        <dbReference type="EMBL" id="TLP94556.1"/>
    </source>
</evidence>
<comment type="caution">
    <text evidence="6">The sequence shown here is derived from an EMBL/GenBank/DDBJ whole genome shotgun (WGS) entry which is preliminary data.</text>
</comment>
<feature type="binding site" evidence="4">
    <location>
        <position position="203"/>
    </location>
    <ligand>
        <name>1D-myo-inositol 2-(L-cysteinylamino)-2-deoxy-alpha-D-glucopyranoside</name>
        <dbReference type="ChEBI" id="CHEBI:58887"/>
    </ligand>
</feature>
<feature type="binding site" evidence="4">
    <location>
        <position position="297"/>
    </location>
    <ligand>
        <name>1D-myo-inositol 2-(L-cysteinylamino)-2-deoxy-alpha-D-glucopyranoside</name>
        <dbReference type="ChEBI" id="CHEBI:58887"/>
    </ligand>
</feature>
<evidence type="ECO:0000256" key="4">
    <source>
        <dbReference type="HAMAP-Rule" id="MF_01698"/>
    </source>
</evidence>
<dbReference type="PANTHER" id="PTHR43617">
    <property type="entry name" value="L-AMINO ACID N-ACETYLTRANSFERASE"/>
    <property type="match status" value="1"/>
</dbReference>
<dbReference type="AlphaFoldDB" id="A0A5R9B8P1"/>
<dbReference type="EMBL" id="VAVZ01000033">
    <property type="protein sequence ID" value="TLP94556.1"/>
    <property type="molecule type" value="Genomic_DNA"/>
</dbReference>
<gene>
    <name evidence="4 6" type="primary">mshD</name>
    <name evidence="6" type="ORF">FEF26_11560</name>
</gene>
<evidence type="ECO:0000256" key="1">
    <source>
        <dbReference type="ARBA" id="ARBA00022679"/>
    </source>
</evidence>
<feature type="domain" description="N-acetyltransferase" evidence="5">
    <location>
        <begin position="176"/>
        <end position="334"/>
    </location>
</feature>
<protein>
    <recommendedName>
        <fullName evidence="4">Mycothiol acetyltransferase</fullName>
        <shortName evidence="4">MSH acetyltransferase</shortName>
        <ecNumber evidence="4">2.3.1.189</ecNumber>
    </recommendedName>
    <alternativeName>
        <fullName evidence="4">Mycothiol synthase</fullName>
    </alternativeName>
</protein>
<dbReference type="InterPro" id="IPR016181">
    <property type="entry name" value="Acyl_CoA_acyltransferase"/>
</dbReference>
<comment type="subunit">
    <text evidence="4">Monomer.</text>
</comment>